<sequence length="155" mass="17358">MQKLFTKSLSRSLDPKGRLMLPPEYREALCAGSADGEDGESTGTFWLTAFYGRLVAYLPADWDAVTEQLSRIRIPSPKLSHFKTKVMGLAQELTPDPQGRIRIPQALMREAGLQKDVMLVGMLNKFEIWDQKRFDALQLEDVSEELAASGVDISL</sequence>
<dbReference type="InterPro" id="IPR007159">
    <property type="entry name" value="SpoVT-AbrB_dom"/>
</dbReference>
<dbReference type="InterPro" id="IPR020603">
    <property type="entry name" value="MraZ_dom"/>
</dbReference>
<comment type="caution">
    <text evidence="9">The sequence shown here is derived from an EMBL/GenBank/DDBJ whole genome shotgun (WGS) entry which is preliminary data.</text>
</comment>
<protein>
    <recommendedName>
        <fullName evidence="1 7">Transcriptional regulator MraZ</fullName>
    </recommendedName>
</protein>
<reference evidence="9 10" key="1">
    <citation type="submission" date="2019-09" db="EMBL/GenBank/DDBJ databases">
        <title>In-depth cultivation of the pig gut microbiome towards novel bacterial diversity and tailored functional studies.</title>
        <authorList>
            <person name="Wylensek D."/>
            <person name="Hitch T.C.A."/>
            <person name="Clavel T."/>
        </authorList>
    </citation>
    <scope>NUCLEOTIDE SEQUENCE [LARGE SCALE GENOMIC DNA]</scope>
    <source>
        <strain evidence="9 10">PG-178-WT-4</strain>
    </source>
</reference>
<proteinExistence type="inferred from homology"/>
<dbReference type="HAMAP" id="MF_01008">
    <property type="entry name" value="MraZ"/>
    <property type="match status" value="1"/>
</dbReference>
<comment type="similarity">
    <text evidence="7">Belongs to the MraZ family.</text>
</comment>
<name>A0A6L5XHD1_9BACT</name>
<feature type="domain" description="SpoVT-AbrB" evidence="8">
    <location>
        <begin position="90"/>
        <end position="133"/>
    </location>
</feature>
<keyword evidence="6 7" id="KW-0804">Transcription</keyword>
<dbReference type="Pfam" id="PF02381">
    <property type="entry name" value="MraZ"/>
    <property type="match status" value="1"/>
</dbReference>
<dbReference type="PANTHER" id="PTHR34701">
    <property type="entry name" value="TRANSCRIPTIONAL REGULATOR MRAZ"/>
    <property type="match status" value="1"/>
</dbReference>
<evidence type="ECO:0000259" key="8">
    <source>
        <dbReference type="PROSITE" id="PS51740"/>
    </source>
</evidence>
<evidence type="ECO:0000256" key="7">
    <source>
        <dbReference type="HAMAP-Rule" id="MF_01008"/>
    </source>
</evidence>
<dbReference type="CDD" id="cd16320">
    <property type="entry name" value="MraZ_N"/>
    <property type="match status" value="1"/>
</dbReference>
<evidence type="ECO:0000256" key="2">
    <source>
        <dbReference type="ARBA" id="ARBA00022490"/>
    </source>
</evidence>
<evidence type="ECO:0000256" key="6">
    <source>
        <dbReference type="ARBA" id="ARBA00023163"/>
    </source>
</evidence>
<dbReference type="PROSITE" id="PS51740">
    <property type="entry name" value="SPOVT_ABRB"/>
    <property type="match status" value="2"/>
</dbReference>
<dbReference type="CDD" id="cd16321">
    <property type="entry name" value="MraZ_C"/>
    <property type="match status" value="1"/>
</dbReference>
<comment type="subunit">
    <text evidence="7">Forms oligomers.</text>
</comment>
<keyword evidence="10" id="KW-1185">Reference proteome</keyword>
<keyword evidence="2 7" id="KW-0963">Cytoplasm</keyword>
<dbReference type="Gene3D" id="3.40.1550.20">
    <property type="entry name" value="Transcriptional regulator MraZ domain"/>
    <property type="match status" value="1"/>
</dbReference>
<evidence type="ECO:0000313" key="9">
    <source>
        <dbReference type="EMBL" id="MSS26566.1"/>
    </source>
</evidence>
<evidence type="ECO:0000256" key="4">
    <source>
        <dbReference type="ARBA" id="ARBA00023015"/>
    </source>
</evidence>
<dbReference type="InterPro" id="IPR035642">
    <property type="entry name" value="MraZ_N"/>
</dbReference>
<dbReference type="InterPro" id="IPR038619">
    <property type="entry name" value="MraZ_sf"/>
</dbReference>
<dbReference type="GO" id="GO:2000143">
    <property type="term" value="P:negative regulation of DNA-templated transcription initiation"/>
    <property type="evidence" value="ECO:0007669"/>
    <property type="project" value="TreeGrafter"/>
</dbReference>
<dbReference type="GO" id="GO:0005737">
    <property type="term" value="C:cytoplasm"/>
    <property type="evidence" value="ECO:0007669"/>
    <property type="project" value="UniProtKB-UniRule"/>
</dbReference>
<dbReference type="GO" id="GO:0003700">
    <property type="term" value="F:DNA-binding transcription factor activity"/>
    <property type="evidence" value="ECO:0007669"/>
    <property type="project" value="UniProtKB-UniRule"/>
</dbReference>
<dbReference type="EMBL" id="VUMH01000001">
    <property type="protein sequence ID" value="MSS26566.1"/>
    <property type="molecule type" value="Genomic_DNA"/>
</dbReference>
<dbReference type="SUPFAM" id="SSF89447">
    <property type="entry name" value="AbrB/MazE/MraZ-like"/>
    <property type="match status" value="1"/>
</dbReference>
<evidence type="ECO:0000256" key="1">
    <source>
        <dbReference type="ARBA" id="ARBA00013860"/>
    </source>
</evidence>
<keyword evidence="5 7" id="KW-0238">DNA-binding</keyword>
<accession>A0A6L5XHD1</accession>
<evidence type="ECO:0000256" key="3">
    <source>
        <dbReference type="ARBA" id="ARBA00022737"/>
    </source>
</evidence>
<dbReference type="GO" id="GO:0000976">
    <property type="term" value="F:transcription cis-regulatory region binding"/>
    <property type="evidence" value="ECO:0007669"/>
    <property type="project" value="TreeGrafter"/>
</dbReference>
<dbReference type="Proteomes" id="UP000477488">
    <property type="component" value="Unassembled WGS sequence"/>
</dbReference>
<evidence type="ECO:0000313" key="10">
    <source>
        <dbReference type="Proteomes" id="UP000477488"/>
    </source>
</evidence>
<dbReference type="GO" id="GO:0009295">
    <property type="term" value="C:nucleoid"/>
    <property type="evidence" value="ECO:0007669"/>
    <property type="project" value="UniProtKB-SubCell"/>
</dbReference>
<organism evidence="9 10">
    <name type="scientific">Desulfovibrio porci</name>
    <dbReference type="NCBI Taxonomy" id="2605782"/>
    <lineage>
        <taxon>Bacteria</taxon>
        <taxon>Pseudomonadati</taxon>
        <taxon>Thermodesulfobacteriota</taxon>
        <taxon>Desulfovibrionia</taxon>
        <taxon>Desulfovibrionales</taxon>
        <taxon>Desulfovibrionaceae</taxon>
        <taxon>Desulfovibrio</taxon>
    </lineage>
</organism>
<evidence type="ECO:0000256" key="5">
    <source>
        <dbReference type="ARBA" id="ARBA00023125"/>
    </source>
</evidence>
<dbReference type="InterPro" id="IPR035644">
    <property type="entry name" value="MraZ_C"/>
</dbReference>
<keyword evidence="3" id="KW-0677">Repeat</keyword>
<dbReference type="AlphaFoldDB" id="A0A6L5XHD1"/>
<dbReference type="PANTHER" id="PTHR34701:SF1">
    <property type="entry name" value="TRANSCRIPTIONAL REGULATOR MRAZ"/>
    <property type="match status" value="1"/>
</dbReference>
<feature type="domain" description="SpoVT-AbrB" evidence="8">
    <location>
        <begin position="8"/>
        <end position="61"/>
    </location>
</feature>
<dbReference type="InterPro" id="IPR003444">
    <property type="entry name" value="MraZ"/>
</dbReference>
<dbReference type="InterPro" id="IPR037914">
    <property type="entry name" value="SpoVT-AbrB_sf"/>
</dbReference>
<comment type="subcellular location">
    <subcellularLocation>
        <location evidence="7">Cytoplasm</location>
        <location evidence="7">Nucleoid</location>
    </subcellularLocation>
</comment>
<gene>
    <name evidence="7" type="primary">mraZ</name>
    <name evidence="9" type="ORF">FYJ44_00575</name>
</gene>
<keyword evidence="4 7" id="KW-0805">Transcription regulation</keyword>